<accession>A0A7J8ZCK2</accession>
<evidence type="ECO:0000313" key="2">
    <source>
        <dbReference type="Proteomes" id="UP000593574"/>
    </source>
</evidence>
<proteinExistence type="predicted"/>
<protein>
    <submittedName>
        <fullName evidence="1">Uncharacterized protein</fullName>
    </submittedName>
</protein>
<gene>
    <name evidence="1" type="ORF">Golax_024062</name>
</gene>
<reference evidence="1 2" key="1">
    <citation type="journal article" date="2019" name="Genome Biol. Evol.">
        <title>Insights into the evolution of the New World diploid cottons (Gossypium, subgenus Houzingenia) based on genome sequencing.</title>
        <authorList>
            <person name="Grover C.E."/>
            <person name="Arick M.A. 2nd"/>
            <person name="Thrash A."/>
            <person name="Conover J.L."/>
            <person name="Sanders W.S."/>
            <person name="Peterson D.G."/>
            <person name="Frelichowski J.E."/>
            <person name="Scheffler J.A."/>
            <person name="Scheffler B.E."/>
            <person name="Wendel J.F."/>
        </authorList>
    </citation>
    <scope>NUCLEOTIDE SEQUENCE [LARGE SCALE GENOMIC DNA]</scope>
    <source>
        <strain evidence="1">4</strain>
        <tissue evidence="1">Leaf</tissue>
    </source>
</reference>
<dbReference type="Proteomes" id="UP000593574">
    <property type="component" value="Unassembled WGS sequence"/>
</dbReference>
<name>A0A7J8ZCK2_9ROSI</name>
<keyword evidence="2" id="KW-1185">Reference proteome</keyword>
<comment type="caution">
    <text evidence="1">The sequence shown here is derived from an EMBL/GenBank/DDBJ whole genome shotgun (WGS) entry which is preliminary data.</text>
</comment>
<organism evidence="1 2">
    <name type="scientific">Gossypium laxum</name>
    <dbReference type="NCBI Taxonomy" id="34288"/>
    <lineage>
        <taxon>Eukaryota</taxon>
        <taxon>Viridiplantae</taxon>
        <taxon>Streptophyta</taxon>
        <taxon>Embryophyta</taxon>
        <taxon>Tracheophyta</taxon>
        <taxon>Spermatophyta</taxon>
        <taxon>Magnoliopsida</taxon>
        <taxon>eudicotyledons</taxon>
        <taxon>Gunneridae</taxon>
        <taxon>Pentapetalae</taxon>
        <taxon>rosids</taxon>
        <taxon>malvids</taxon>
        <taxon>Malvales</taxon>
        <taxon>Malvaceae</taxon>
        <taxon>Malvoideae</taxon>
        <taxon>Gossypium</taxon>
    </lineage>
</organism>
<dbReference type="AlphaFoldDB" id="A0A7J8ZCK2"/>
<evidence type="ECO:0000313" key="1">
    <source>
        <dbReference type="EMBL" id="MBA0708989.1"/>
    </source>
</evidence>
<dbReference type="EMBL" id="JABEZV010000004">
    <property type="protein sequence ID" value="MBA0708989.1"/>
    <property type="molecule type" value="Genomic_DNA"/>
</dbReference>
<sequence>MENSGRNMENDIANLTLEDDEDDILMISNNRDAPIE</sequence>
<feature type="non-terminal residue" evidence="1">
    <location>
        <position position="36"/>
    </location>
</feature>